<feature type="chain" id="PRO_5042044394" evidence="1">
    <location>
        <begin position="27"/>
        <end position="140"/>
    </location>
</feature>
<name>A0AAE7NTA7_9BRAD</name>
<dbReference type="EMBL" id="CP030050">
    <property type="protein sequence ID" value="QOZ69120.1"/>
    <property type="molecule type" value="Genomic_DNA"/>
</dbReference>
<proteinExistence type="predicted"/>
<keyword evidence="1" id="KW-0732">Signal</keyword>
<gene>
    <name evidence="2" type="ORF">WN72_24470</name>
</gene>
<feature type="signal peptide" evidence="1">
    <location>
        <begin position="1"/>
        <end position="26"/>
    </location>
</feature>
<dbReference type="PROSITE" id="PS51257">
    <property type="entry name" value="PROKAR_LIPOPROTEIN"/>
    <property type="match status" value="1"/>
</dbReference>
<evidence type="ECO:0000313" key="2">
    <source>
        <dbReference type="EMBL" id="QOZ69120.1"/>
    </source>
</evidence>
<sequence>MKTGRLLHPAAVVFVALSIVVGCVDAAHSQCSARVVNVQPTIKGNMVEIAYQVVDTSDDDDTVDRTRSVYVQFQLNVTTELFGQQREVNLPGLLNTDNVVLSPGDKTADGLFDVSVSIVTEVNVVRVRRIVGTVKDCFVQ</sequence>
<reference evidence="2 3" key="1">
    <citation type="submission" date="2018-06" db="EMBL/GenBank/DDBJ databases">
        <title>Comparative genomics of Bradyrhizobium nodulating Arachidis hypogaea.</title>
        <authorList>
            <person name="Li Y."/>
        </authorList>
    </citation>
    <scope>NUCLEOTIDE SEQUENCE [LARGE SCALE GENOMIC DNA]</scope>
    <source>
        <strain evidence="2 3">CCBAU 051107</strain>
    </source>
</reference>
<organism evidence="2 3">
    <name type="scientific">Bradyrhizobium arachidis</name>
    <dbReference type="NCBI Taxonomy" id="858423"/>
    <lineage>
        <taxon>Bacteria</taxon>
        <taxon>Pseudomonadati</taxon>
        <taxon>Pseudomonadota</taxon>
        <taxon>Alphaproteobacteria</taxon>
        <taxon>Hyphomicrobiales</taxon>
        <taxon>Nitrobacteraceae</taxon>
        <taxon>Bradyrhizobium</taxon>
    </lineage>
</organism>
<accession>A0AAE7NTA7</accession>
<evidence type="ECO:0000313" key="3">
    <source>
        <dbReference type="Proteomes" id="UP000594015"/>
    </source>
</evidence>
<protein>
    <submittedName>
        <fullName evidence="2">Uncharacterized protein</fullName>
    </submittedName>
</protein>
<dbReference type="RefSeq" id="WP_092216308.1">
    <property type="nucleotide sequence ID" value="NZ_CP030050.1"/>
</dbReference>
<dbReference type="AlphaFoldDB" id="A0AAE7NTA7"/>
<dbReference type="KEGG" id="barh:WN72_24470"/>
<dbReference type="Proteomes" id="UP000594015">
    <property type="component" value="Chromosome"/>
</dbReference>
<evidence type="ECO:0000256" key="1">
    <source>
        <dbReference type="SAM" id="SignalP"/>
    </source>
</evidence>